<evidence type="ECO:0000313" key="1">
    <source>
        <dbReference type="EMBL" id="QHT94419.1"/>
    </source>
</evidence>
<organism evidence="1">
    <name type="scientific">viral metagenome</name>
    <dbReference type="NCBI Taxonomy" id="1070528"/>
    <lineage>
        <taxon>unclassified sequences</taxon>
        <taxon>metagenomes</taxon>
        <taxon>organismal metagenomes</taxon>
    </lineage>
</organism>
<dbReference type="AlphaFoldDB" id="A0A6C0INM8"/>
<dbReference type="EMBL" id="MN740221">
    <property type="protein sequence ID" value="QHT94419.1"/>
    <property type="molecule type" value="Genomic_DNA"/>
</dbReference>
<protein>
    <submittedName>
        <fullName evidence="1">Uncharacterized protein</fullName>
    </submittedName>
</protein>
<sequence>MKYEISQYCYDNNGYTGSDLIAIKNEKTKRRNKFMKIRHKLELAIWYKWNWTVSYLRVRGVYGKKSKNEVFGGGTSAESQHLRYYNGITSDGPSIGDDKNNHIRDLLCEGDHTRITRDKLRIVEK</sequence>
<accession>A0A6C0INM8</accession>
<name>A0A6C0INM8_9ZZZZ</name>
<reference evidence="1" key="1">
    <citation type="journal article" date="2020" name="Nature">
        <title>Giant virus diversity and host interactions through global metagenomics.</title>
        <authorList>
            <person name="Schulz F."/>
            <person name="Roux S."/>
            <person name="Paez-Espino D."/>
            <person name="Jungbluth S."/>
            <person name="Walsh D.A."/>
            <person name="Denef V.J."/>
            <person name="McMahon K.D."/>
            <person name="Konstantinidis K.T."/>
            <person name="Eloe-Fadrosh E.A."/>
            <person name="Kyrpides N.C."/>
            <person name="Woyke T."/>
        </authorList>
    </citation>
    <scope>NUCLEOTIDE SEQUENCE</scope>
    <source>
        <strain evidence="1">GVMAG-M-3300024258-28</strain>
    </source>
</reference>
<proteinExistence type="predicted"/>